<organism evidence="3 4">
    <name type="scientific">Lentinula raphanica</name>
    <dbReference type="NCBI Taxonomy" id="153919"/>
    <lineage>
        <taxon>Eukaryota</taxon>
        <taxon>Fungi</taxon>
        <taxon>Dikarya</taxon>
        <taxon>Basidiomycota</taxon>
        <taxon>Agaricomycotina</taxon>
        <taxon>Agaricomycetes</taxon>
        <taxon>Agaricomycetidae</taxon>
        <taxon>Agaricales</taxon>
        <taxon>Marasmiineae</taxon>
        <taxon>Omphalotaceae</taxon>
        <taxon>Lentinula</taxon>
    </lineage>
</organism>
<comment type="caution">
    <text evidence="3">The sequence shown here is derived from an EMBL/GenBank/DDBJ whole genome shotgun (WGS) entry which is preliminary data.</text>
</comment>
<feature type="compositionally biased region" description="Polar residues" evidence="1">
    <location>
        <begin position="353"/>
        <end position="364"/>
    </location>
</feature>
<evidence type="ECO:0000259" key="2">
    <source>
        <dbReference type="Pfam" id="PF12697"/>
    </source>
</evidence>
<dbReference type="PANTHER" id="PTHR47842">
    <property type="entry name" value="EXPRESSED PROTEIN"/>
    <property type="match status" value="1"/>
</dbReference>
<dbReference type="InterPro" id="IPR029058">
    <property type="entry name" value="AB_hydrolase_fold"/>
</dbReference>
<accession>A0AA38P3K7</accession>
<dbReference type="PANTHER" id="PTHR47842:SF3">
    <property type="entry name" value="DUF676 DOMAIN-CONTAINING PROTEIN"/>
    <property type="match status" value="1"/>
</dbReference>
<dbReference type="SUPFAM" id="SSF53474">
    <property type="entry name" value="alpha/beta-Hydrolases"/>
    <property type="match status" value="1"/>
</dbReference>
<keyword evidence="4" id="KW-1185">Reference proteome</keyword>
<reference evidence="3" key="1">
    <citation type="submission" date="2022-08" db="EMBL/GenBank/DDBJ databases">
        <authorList>
            <consortium name="DOE Joint Genome Institute"/>
            <person name="Min B."/>
            <person name="Riley R."/>
            <person name="Sierra-Patev S."/>
            <person name="Naranjo-Ortiz M."/>
            <person name="Looney B."/>
            <person name="Konkel Z."/>
            <person name="Slot J.C."/>
            <person name="Sakamoto Y."/>
            <person name="Steenwyk J.L."/>
            <person name="Rokas A."/>
            <person name="Carro J."/>
            <person name="Camarero S."/>
            <person name="Ferreira P."/>
            <person name="Molpeceres G."/>
            <person name="Ruiz-Duenas F.J."/>
            <person name="Serrano A."/>
            <person name="Henrissat B."/>
            <person name="Drula E."/>
            <person name="Hughes K.W."/>
            <person name="Mata J.L."/>
            <person name="Ishikawa N.K."/>
            <person name="Vargas-Isla R."/>
            <person name="Ushijima S."/>
            <person name="Smith C.A."/>
            <person name="Ahrendt S."/>
            <person name="Andreopoulos W."/>
            <person name="He G."/>
            <person name="Labutti K."/>
            <person name="Lipzen A."/>
            <person name="Ng V."/>
            <person name="Sandor L."/>
            <person name="Barry K."/>
            <person name="Martinez A.T."/>
            <person name="Xiao Y."/>
            <person name="Gibbons J.G."/>
            <person name="Terashima K."/>
            <person name="Hibbett D.S."/>
            <person name="Grigoriev I.V."/>
        </authorList>
    </citation>
    <scope>NUCLEOTIDE SEQUENCE</scope>
    <source>
        <strain evidence="3">TFB9207</strain>
    </source>
</reference>
<name>A0AA38P3K7_9AGAR</name>
<dbReference type="Proteomes" id="UP001163846">
    <property type="component" value="Unassembled WGS sequence"/>
</dbReference>
<evidence type="ECO:0000256" key="1">
    <source>
        <dbReference type="SAM" id="MobiDB-lite"/>
    </source>
</evidence>
<dbReference type="InterPro" id="IPR000073">
    <property type="entry name" value="AB_hydrolase_1"/>
</dbReference>
<evidence type="ECO:0000313" key="4">
    <source>
        <dbReference type="Proteomes" id="UP001163846"/>
    </source>
</evidence>
<feature type="region of interest" description="Disordered" evidence="1">
    <location>
        <begin position="353"/>
        <end position="384"/>
    </location>
</feature>
<feature type="compositionally biased region" description="Low complexity" evidence="1">
    <location>
        <begin position="169"/>
        <end position="181"/>
    </location>
</feature>
<dbReference type="EMBL" id="MU806401">
    <property type="protein sequence ID" value="KAJ3835540.1"/>
    <property type="molecule type" value="Genomic_DNA"/>
</dbReference>
<gene>
    <name evidence="3" type="ORF">F5878DRAFT_303818</name>
</gene>
<sequence>MSQRLVHLVYIHGFRGDETTFQTFPTHIQQYLTDHLPSHLDFKVYSSLYPTYRSIKPISFATKNFIEWLRTQPPGPVILLAHSMGGLLAAEAATELSITDNGHKRIVGLVAFDCPYLGMHPHVVVTGIASLLPKRTDAKIKTEAELNPSPDVQIIDRNEGIENHEGIGHSSSSSPSRSSTPSSPPSVHHHSKSDSFIDRTKKFIKSYPNDPLVRWVQKHSNDPVSTGKRWVVEHFQFGSCMFDPAGLKDRYTTLVSAKGLFWVNYWTVTSPHERKVASHMKSEGEIDHRQVLDDDSEALDRAGNLKAFDKAHNTDAHKGSSTSNIAIPLDDSREELSTLLESQFYSMVNATENNSHGQQTQNTVQKHHHSAGSKESTLSKEKEKGGRHFVVLPTGLGTLLGGGDRWEQVVIGGVDDEVAAHCGLFIPEQNLEYAKLVERVGNRIIEWCNKV</sequence>
<feature type="region of interest" description="Disordered" evidence="1">
    <location>
        <begin position="163"/>
        <end position="195"/>
    </location>
</feature>
<dbReference type="Pfam" id="PF12697">
    <property type="entry name" value="Abhydrolase_6"/>
    <property type="match status" value="1"/>
</dbReference>
<dbReference type="Gene3D" id="3.40.50.1820">
    <property type="entry name" value="alpha/beta hydrolase"/>
    <property type="match status" value="1"/>
</dbReference>
<dbReference type="AlphaFoldDB" id="A0AA38P3K7"/>
<evidence type="ECO:0000313" key="3">
    <source>
        <dbReference type="EMBL" id="KAJ3835540.1"/>
    </source>
</evidence>
<feature type="domain" description="AB hydrolase-1" evidence="2">
    <location>
        <begin position="8"/>
        <end position="137"/>
    </location>
</feature>
<protein>
    <recommendedName>
        <fullName evidence="2">AB hydrolase-1 domain-containing protein</fullName>
    </recommendedName>
</protein>
<proteinExistence type="predicted"/>